<feature type="chain" id="PRO_5014701735" evidence="1">
    <location>
        <begin position="23"/>
        <end position="69"/>
    </location>
</feature>
<proteinExistence type="predicted"/>
<organism evidence="2">
    <name type="scientific">Anopheles darlingi</name>
    <name type="common">Mosquito</name>
    <dbReference type="NCBI Taxonomy" id="43151"/>
    <lineage>
        <taxon>Eukaryota</taxon>
        <taxon>Metazoa</taxon>
        <taxon>Ecdysozoa</taxon>
        <taxon>Arthropoda</taxon>
        <taxon>Hexapoda</taxon>
        <taxon>Insecta</taxon>
        <taxon>Pterygota</taxon>
        <taxon>Neoptera</taxon>
        <taxon>Endopterygota</taxon>
        <taxon>Diptera</taxon>
        <taxon>Nematocera</taxon>
        <taxon>Culicoidea</taxon>
        <taxon>Culicidae</taxon>
        <taxon>Anophelinae</taxon>
        <taxon>Anopheles</taxon>
    </lineage>
</organism>
<keyword evidence="1" id="KW-0732">Signal</keyword>
<dbReference type="AlphaFoldDB" id="A0A2M4DMC3"/>
<evidence type="ECO:0000256" key="1">
    <source>
        <dbReference type="SAM" id="SignalP"/>
    </source>
</evidence>
<sequence>MWSAPIFGPICVVLVLVGIVFATPLTDRADEDANRGRSCCERKWGMGLRRDEEEGTEGKCAAKLLIATL</sequence>
<dbReference type="EMBL" id="GGFL01014524">
    <property type="protein sequence ID" value="MBW78702.1"/>
    <property type="molecule type" value="Transcribed_RNA"/>
</dbReference>
<accession>A0A2M4DMC3</accession>
<name>A0A2M4DMC3_ANODA</name>
<protein>
    <submittedName>
        <fullName evidence="2">Putative secreted protein</fullName>
    </submittedName>
</protein>
<feature type="signal peptide" evidence="1">
    <location>
        <begin position="1"/>
        <end position="22"/>
    </location>
</feature>
<reference evidence="2" key="1">
    <citation type="submission" date="2018-01" db="EMBL/GenBank/DDBJ databases">
        <title>An insight into the sialome of Amazonian anophelines.</title>
        <authorList>
            <person name="Ribeiro J.M."/>
            <person name="Scarpassa V."/>
            <person name="Calvo E."/>
        </authorList>
    </citation>
    <scope>NUCLEOTIDE SEQUENCE</scope>
</reference>
<evidence type="ECO:0000313" key="2">
    <source>
        <dbReference type="EMBL" id="MBW78702.1"/>
    </source>
</evidence>